<evidence type="ECO:0000256" key="1">
    <source>
        <dbReference type="ARBA" id="ARBA00001933"/>
    </source>
</evidence>
<dbReference type="InterPro" id="IPR015421">
    <property type="entry name" value="PyrdxlP-dep_Trfase_major"/>
</dbReference>
<protein>
    <recommendedName>
        <fullName evidence="4">Glutamate-1-semialdehyde 2,1-aminomutase</fullName>
    </recommendedName>
</protein>
<name>A0A381QX19_9ZZZZ</name>
<dbReference type="SUPFAM" id="SSF53383">
    <property type="entry name" value="PLP-dependent transferases"/>
    <property type="match status" value="1"/>
</dbReference>
<dbReference type="PANTHER" id="PTHR43713">
    <property type="entry name" value="GLUTAMATE-1-SEMIALDEHYDE 2,1-AMINOMUTASE"/>
    <property type="match status" value="1"/>
</dbReference>
<dbReference type="EMBL" id="UINC01001575">
    <property type="protein sequence ID" value="SUZ83982.1"/>
    <property type="molecule type" value="Genomic_DNA"/>
</dbReference>
<dbReference type="InterPro" id="IPR015424">
    <property type="entry name" value="PyrdxlP-dep_Trfase"/>
</dbReference>
<dbReference type="Gene3D" id="3.90.1150.10">
    <property type="entry name" value="Aspartate Aminotransferase, domain 1"/>
    <property type="match status" value="1"/>
</dbReference>
<dbReference type="GO" id="GO:0030170">
    <property type="term" value="F:pyridoxal phosphate binding"/>
    <property type="evidence" value="ECO:0007669"/>
    <property type="project" value="InterPro"/>
</dbReference>
<organism evidence="3">
    <name type="scientific">marine metagenome</name>
    <dbReference type="NCBI Taxonomy" id="408172"/>
    <lineage>
        <taxon>unclassified sequences</taxon>
        <taxon>metagenomes</taxon>
        <taxon>ecological metagenomes</taxon>
    </lineage>
</organism>
<dbReference type="AlphaFoldDB" id="A0A381QX19"/>
<evidence type="ECO:0008006" key="4">
    <source>
        <dbReference type="Google" id="ProtNLM"/>
    </source>
</evidence>
<dbReference type="InterPro" id="IPR015422">
    <property type="entry name" value="PyrdxlP-dep_Trfase_small"/>
</dbReference>
<dbReference type="Gene3D" id="3.40.640.10">
    <property type="entry name" value="Type I PLP-dependent aspartate aminotransferase-like (Major domain)"/>
    <property type="match status" value="1"/>
</dbReference>
<gene>
    <name evidence="3" type="ORF">METZ01_LOCUS36836</name>
</gene>
<evidence type="ECO:0000313" key="3">
    <source>
        <dbReference type="EMBL" id="SUZ83982.1"/>
    </source>
</evidence>
<dbReference type="CDD" id="cd00610">
    <property type="entry name" value="OAT_like"/>
    <property type="match status" value="1"/>
</dbReference>
<accession>A0A381QX19</accession>
<keyword evidence="2" id="KW-0663">Pyridoxal phosphate</keyword>
<reference evidence="3" key="1">
    <citation type="submission" date="2018-05" db="EMBL/GenBank/DDBJ databases">
        <authorList>
            <person name="Lanie J.A."/>
            <person name="Ng W.-L."/>
            <person name="Kazmierczak K.M."/>
            <person name="Andrzejewski T.M."/>
            <person name="Davidsen T.M."/>
            <person name="Wayne K.J."/>
            <person name="Tettelin H."/>
            <person name="Glass J.I."/>
            <person name="Rusch D."/>
            <person name="Podicherti R."/>
            <person name="Tsui H.-C.T."/>
            <person name="Winkler M.E."/>
        </authorList>
    </citation>
    <scope>NUCLEOTIDE SEQUENCE</scope>
</reference>
<dbReference type="InterPro" id="IPR005814">
    <property type="entry name" value="Aminotrans_3"/>
</dbReference>
<dbReference type="GO" id="GO:0008483">
    <property type="term" value="F:transaminase activity"/>
    <property type="evidence" value="ECO:0007669"/>
    <property type="project" value="InterPro"/>
</dbReference>
<proteinExistence type="predicted"/>
<dbReference type="PANTHER" id="PTHR43713:SF3">
    <property type="entry name" value="GLUTAMATE-1-SEMIALDEHYDE 2,1-AMINOMUTASE 1, CHLOROPLASTIC-RELATED"/>
    <property type="match status" value="1"/>
</dbReference>
<dbReference type="Pfam" id="PF00202">
    <property type="entry name" value="Aminotran_3"/>
    <property type="match status" value="1"/>
</dbReference>
<evidence type="ECO:0000256" key="2">
    <source>
        <dbReference type="ARBA" id="ARBA00022898"/>
    </source>
</evidence>
<sequence>MSESIREAYIRKNPRSAALYPRFKQIFPSGGSGHDGYVTNPFPITIERGLGSRKWDVDGNEYIDYGLGSASLLLGHSHPEVVEALMQAAPSGSHYGAPVEKVLEWGERVCNLIPCADKVRFVGSGAESTALAIRIARAYSGKDKIIRWESHYHGWHDYVMPGNLSPFDVPASTGIPRGAVDSVIVLPPDLAALERILASDSDIAGVITEGSGASYGTVPLEAGFVLGVRDLTRKYDVVMILDEVITGFRWSPGGLQQNLGIEPDLCTMAKILTGGLPGGAVAGREQIMAVMEQTGDTHHDRYERVYHGGTFNANPYCAATGNAALDIVATGEMQANADLMAERLRVGLREIVDRYEVAACVYGESSTFHIYFGAKSIEGLDANSLKSAPPEVQTNFRQGLQVRGVDLMSRTSGVLSGVHTEADIDQSLGAFDGTIKAMMDEGLISHE</sequence>
<comment type="cofactor">
    <cofactor evidence="1">
        <name>pyridoxal 5'-phosphate</name>
        <dbReference type="ChEBI" id="CHEBI:597326"/>
    </cofactor>
</comment>